<sequence length="307" mass="35111">MQLIIKTMLALIFCGLSFTGYWVFQNYQADYSSVFIDKTLYSSVLDEERKIFIRLPEHYDKNKSYPLVIKSDGNFNLTRWHQTMSEFALTGKAQDSIIVAIPNLFWVDSRNRDLVPPYARKDVNIEARPETENDSEIFGKADLFLAFIETELIPYLEQNYSINDNRLLSGFSAGGSFVLYTIVTKPELFSGYFAFSPAAWYDKSVVVQEFDKAIGQTSGKPTFIYLSLGAEENEIITGSFKGLLNVLEHKAPDNLSWAYSYSEGAGHVDNPYISLPKALNEYYRFRAKNHLTGHNRQVSPQYNKLKI</sequence>
<evidence type="ECO:0000256" key="3">
    <source>
        <dbReference type="SAM" id="Phobius"/>
    </source>
</evidence>
<dbReference type="InterPro" id="IPR000801">
    <property type="entry name" value="Esterase-like"/>
</dbReference>
<dbReference type="InterPro" id="IPR052558">
    <property type="entry name" value="Siderophore_Hydrolase_D"/>
</dbReference>
<evidence type="ECO:0000313" key="5">
    <source>
        <dbReference type="Proteomes" id="UP001157186"/>
    </source>
</evidence>
<protein>
    <recommendedName>
        <fullName evidence="6">Alpha/beta hydrolase</fullName>
    </recommendedName>
</protein>
<dbReference type="EMBL" id="BSST01000001">
    <property type="protein sequence ID" value="GLX79214.1"/>
    <property type="molecule type" value="Genomic_DNA"/>
</dbReference>
<gene>
    <name evidence="4" type="ORF">tinsulaeT_25540</name>
</gene>
<dbReference type="Pfam" id="PF00756">
    <property type="entry name" value="Esterase"/>
    <property type="match status" value="1"/>
</dbReference>
<dbReference type="PANTHER" id="PTHR40841:SF2">
    <property type="entry name" value="SIDEROPHORE-DEGRADING ESTERASE (EUROFUNG)"/>
    <property type="match status" value="1"/>
</dbReference>
<evidence type="ECO:0000256" key="1">
    <source>
        <dbReference type="ARBA" id="ARBA00005622"/>
    </source>
</evidence>
<proteinExistence type="inferred from homology"/>
<comment type="caution">
    <text evidence="4">The sequence shown here is derived from an EMBL/GenBank/DDBJ whole genome shotgun (WGS) entry which is preliminary data.</text>
</comment>
<evidence type="ECO:0000256" key="2">
    <source>
        <dbReference type="ARBA" id="ARBA00022801"/>
    </source>
</evidence>
<evidence type="ECO:0000313" key="4">
    <source>
        <dbReference type="EMBL" id="GLX79214.1"/>
    </source>
</evidence>
<keyword evidence="5" id="KW-1185">Reference proteome</keyword>
<feature type="transmembrane region" description="Helical" evidence="3">
    <location>
        <begin position="7"/>
        <end position="24"/>
    </location>
</feature>
<accession>A0ABQ6GU73</accession>
<keyword evidence="2" id="KW-0378">Hydrolase</keyword>
<name>A0ABQ6GU73_9GAMM</name>
<evidence type="ECO:0008006" key="6">
    <source>
        <dbReference type="Google" id="ProtNLM"/>
    </source>
</evidence>
<keyword evidence="3" id="KW-0472">Membrane</keyword>
<dbReference type="InterPro" id="IPR029058">
    <property type="entry name" value="AB_hydrolase_fold"/>
</dbReference>
<dbReference type="RefSeq" id="WP_284245115.1">
    <property type="nucleotide sequence ID" value="NZ_BSST01000001.1"/>
</dbReference>
<keyword evidence="3" id="KW-0812">Transmembrane</keyword>
<reference evidence="4 5" key="1">
    <citation type="submission" date="2023-03" db="EMBL/GenBank/DDBJ databases">
        <title>Draft genome sequence of Thalassotalea insulae KCTC 62186T.</title>
        <authorList>
            <person name="Sawabe T."/>
        </authorList>
    </citation>
    <scope>NUCLEOTIDE SEQUENCE [LARGE SCALE GENOMIC DNA]</scope>
    <source>
        <strain evidence="4 5">KCTC 62186</strain>
    </source>
</reference>
<dbReference type="Gene3D" id="3.40.50.1820">
    <property type="entry name" value="alpha/beta hydrolase"/>
    <property type="match status" value="1"/>
</dbReference>
<comment type="similarity">
    <text evidence="1">Belongs to the esterase D family.</text>
</comment>
<keyword evidence="3" id="KW-1133">Transmembrane helix</keyword>
<dbReference type="SUPFAM" id="SSF53474">
    <property type="entry name" value="alpha/beta-Hydrolases"/>
    <property type="match status" value="1"/>
</dbReference>
<organism evidence="4 5">
    <name type="scientific">Thalassotalea insulae</name>
    <dbReference type="NCBI Taxonomy" id="2056778"/>
    <lineage>
        <taxon>Bacteria</taxon>
        <taxon>Pseudomonadati</taxon>
        <taxon>Pseudomonadota</taxon>
        <taxon>Gammaproteobacteria</taxon>
        <taxon>Alteromonadales</taxon>
        <taxon>Colwelliaceae</taxon>
        <taxon>Thalassotalea</taxon>
    </lineage>
</organism>
<dbReference type="PANTHER" id="PTHR40841">
    <property type="entry name" value="SIDEROPHORE TRIACETYLFUSARININE C ESTERASE"/>
    <property type="match status" value="1"/>
</dbReference>
<dbReference type="Proteomes" id="UP001157186">
    <property type="component" value="Unassembled WGS sequence"/>
</dbReference>